<dbReference type="PROSITE" id="PS50082">
    <property type="entry name" value="WD_REPEATS_2"/>
    <property type="match status" value="5"/>
</dbReference>
<dbReference type="Pfam" id="PF00400">
    <property type="entry name" value="WD40"/>
    <property type="match status" value="6"/>
</dbReference>
<evidence type="ECO:0000256" key="3">
    <source>
        <dbReference type="PROSITE-ProRule" id="PRU00221"/>
    </source>
</evidence>
<dbReference type="SUPFAM" id="SSF50978">
    <property type="entry name" value="WD40 repeat-like"/>
    <property type="match status" value="1"/>
</dbReference>
<dbReference type="GO" id="GO:0003723">
    <property type="term" value="F:RNA binding"/>
    <property type="evidence" value="ECO:0007669"/>
    <property type="project" value="TreeGrafter"/>
</dbReference>
<dbReference type="InterPro" id="IPR015943">
    <property type="entry name" value="WD40/YVTN_repeat-like_dom_sf"/>
</dbReference>
<feature type="repeat" description="WD" evidence="3">
    <location>
        <begin position="334"/>
        <end position="373"/>
    </location>
</feature>
<feature type="repeat" description="WD" evidence="3">
    <location>
        <begin position="204"/>
        <end position="238"/>
    </location>
</feature>
<dbReference type="PANTHER" id="PTHR44006">
    <property type="entry name" value="U5 SMALL NUCLEAR RIBONUCLEOPROTEIN 40 KDA PROTEIN"/>
    <property type="match status" value="1"/>
</dbReference>
<feature type="repeat" description="WD" evidence="3">
    <location>
        <begin position="290"/>
        <end position="333"/>
    </location>
</feature>
<dbReference type="Proteomes" id="UP000383932">
    <property type="component" value="Unassembled WGS sequence"/>
</dbReference>
<feature type="repeat" description="WD" evidence="3">
    <location>
        <begin position="152"/>
        <end position="195"/>
    </location>
</feature>
<dbReference type="InterPro" id="IPR019775">
    <property type="entry name" value="WD40_repeat_CS"/>
</dbReference>
<dbReference type="PROSITE" id="PS50294">
    <property type="entry name" value="WD_REPEATS_REGION"/>
    <property type="match status" value="3"/>
</dbReference>
<dbReference type="SMART" id="SM00320">
    <property type="entry name" value="WD40"/>
    <property type="match status" value="7"/>
</dbReference>
<dbReference type="OrthoDB" id="1068471at2759"/>
<evidence type="ECO:0000256" key="4">
    <source>
        <dbReference type="SAM" id="MobiDB-lite"/>
    </source>
</evidence>
<reference evidence="5 6" key="1">
    <citation type="journal article" date="2019" name="Fungal Biol. Biotechnol.">
        <title>Draft genome sequence of fastidious pathogen Ceratobasidium theobromae, which causes vascular-streak dieback in Theobroma cacao.</title>
        <authorList>
            <person name="Ali S.S."/>
            <person name="Asman A."/>
            <person name="Shao J."/>
            <person name="Firmansyah A.P."/>
            <person name="Susilo A.W."/>
            <person name="Rosmana A."/>
            <person name="McMahon P."/>
            <person name="Junaid M."/>
            <person name="Guest D."/>
            <person name="Kheng T.Y."/>
            <person name="Meinhardt L.W."/>
            <person name="Bailey B.A."/>
        </authorList>
    </citation>
    <scope>NUCLEOTIDE SEQUENCE [LARGE SCALE GENOMIC DNA]</scope>
    <source>
        <strain evidence="5 6">CT2</strain>
    </source>
</reference>
<gene>
    <name evidence="5" type="ORF">CTheo_1078</name>
</gene>
<proteinExistence type="predicted"/>
<name>A0A5N5QV00_9AGAM</name>
<dbReference type="GO" id="GO:0071013">
    <property type="term" value="C:catalytic step 2 spliceosome"/>
    <property type="evidence" value="ECO:0007669"/>
    <property type="project" value="TreeGrafter"/>
</dbReference>
<feature type="repeat" description="WD" evidence="3">
    <location>
        <begin position="63"/>
        <end position="95"/>
    </location>
</feature>
<dbReference type="PROSITE" id="PS00678">
    <property type="entry name" value="WD_REPEATS_1"/>
    <property type="match status" value="1"/>
</dbReference>
<comment type="caution">
    <text evidence="5">The sequence shown here is derived from an EMBL/GenBank/DDBJ whole genome shotgun (WGS) entry which is preliminary data.</text>
</comment>
<keyword evidence="2" id="KW-0677">Repeat</keyword>
<dbReference type="EMBL" id="SSOP01000009">
    <property type="protein sequence ID" value="KAB5595401.1"/>
    <property type="molecule type" value="Genomic_DNA"/>
</dbReference>
<dbReference type="InterPro" id="IPR036322">
    <property type="entry name" value="WD40_repeat_dom_sf"/>
</dbReference>
<feature type="region of interest" description="Disordered" evidence="4">
    <location>
        <begin position="1"/>
        <end position="33"/>
    </location>
</feature>
<dbReference type="AlphaFoldDB" id="A0A5N5QV00"/>
<organism evidence="5 6">
    <name type="scientific">Ceratobasidium theobromae</name>
    <dbReference type="NCBI Taxonomy" id="1582974"/>
    <lineage>
        <taxon>Eukaryota</taxon>
        <taxon>Fungi</taxon>
        <taxon>Dikarya</taxon>
        <taxon>Basidiomycota</taxon>
        <taxon>Agaricomycotina</taxon>
        <taxon>Agaricomycetes</taxon>
        <taxon>Cantharellales</taxon>
        <taxon>Ceratobasidiaceae</taxon>
        <taxon>Ceratobasidium</taxon>
    </lineage>
</organism>
<keyword evidence="1 3" id="KW-0853">WD repeat</keyword>
<dbReference type="InterPro" id="IPR052234">
    <property type="entry name" value="U5_snRNP_Component"/>
</dbReference>
<keyword evidence="6" id="KW-1185">Reference proteome</keyword>
<dbReference type="CDD" id="cd00200">
    <property type="entry name" value="WD40"/>
    <property type="match status" value="1"/>
</dbReference>
<evidence type="ECO:0000256" key="2">
    <source>
        <dbReference type="ARBA" id="ARBA00022737"/>
    </source>
</evidence>
<evidence type="ECO:0000256" key="1">
    <source>
        <dbReference type="ARBA" id="ARBA00022574"/>
    </source>
</evidence>
<accession>A0A5N5QV00</accession>
<sequence>MADKRKAPSPPPSSAALIKRARGETPPPTTQIAISTGASDREKALVRNVQRTSGLDAPIVSLAGAHLAEVMSCRFDPTGQNIAACSADRTISFWKTYPPNTNYGHLGPTSPIHKGPILDLQWSLNSPHLYTVSADGTLAFINVTTGERVRRLRAHHGVINAVDRALTGGMELIATAGDDGYVRVWDVEEEGRDAVQEWKVGCPVTAVCWSADASQLFAGALDNEIHVYDLRKQQEVYTLKGHTDTIASLSLSPNGQFLLSPSFSSTTLVHDVRPFSTNTSRVHRILQGAPAGFENTLRRAAWSRDDGGQRVAVGGADKTVTVWDFESGRVLYKLPGHKGTVTAVDFHPREPIILTGSKDATMLLGELERSLAL</sequence>
<evidence type="ECO:0000313" key="6">
    <source>
        <dbReference type="Proteomes" id="UP000383932"/>
    </source>
</evidence>
<dbReference type="PANTHER" id="PTHR44006:SF1">
    <property type="entry name" value="U5 SMALL NUCLEAR RIBONUCLEOPROTEIN 40 KDA PROTEIN"/>
    <property type="match status" value="1"/>
</dbReference>
<dbReference type="InterPro" id="IPR001680">
    <property type="entry name" value="WD40_rpt"/>
</dbReference>
<evidence type="ECO:0000313" key="5">
    <source>
        <dbReference type="EMBL" id="KAB5595401.1"/>
    </source>
</evidence>
<protein>
    <submittedName>
        <fullName evidence="5">U5 snRNP-specific protein</fullName>
    </submittedName>
</protein>
<dbReference type="Gene3D" id="2.130.10.10">
    <property type="entry name" value="YVTN repeat-like/Quinoprotein amine dehydrogenase"/>
    <property type="match status" value="1"/>
</dbReference>